<accession>A0A644ZW58</accession>
<name>A0A644ZW58_9ZZZZ</name>
<protein>
    <submittedName>
        <fullName evidence="1">Uncharacterized protein</fullName>
    </submittedName>
</protein>
<dbReference type="AlphaFoldDB" id="A0A644ZW58"/>
<reference evidence="1" key="1">
    <citation type="submission" date="2019-08" db="EMBL/GenBank/DDBJ databases">
        <authorList>
            <person name="Kucharzyk K."/>
            <person name="Murdoch R.W."/>
            <person name="Higgins S."/>
            <person name="Loffler F."/>
        </authorList>
    </citation>
    <scope>NUCLEOTIDE SEQUENCE</scope>
</reference>
<evidence type="ECO:0000313" key="1">
    <source>
        <dbReference type="EMBL" id="MPM44151.1"/>
    </source>
</evidence>
<proteinExistence type="predicted"/>
<comment type="caution">
    <text evidence="1">The sequence shown here is derived from an EMBL/GenBank/DDBJ whole genome shotgun (WGS) entry which is preliminary data.</text>
</comment>
<gene>
    <name evidence="1" type="ORF">SDC9_90829</name>
</gene>
<organism evidence="1">
    <name type="scientific">bioreactor metagenome</name>
    <dbReference type="NCBI Taxonomy" id="1076179"/>
    <lineage>
        <taxon>unclassified sequences</taxon>
        <taxon>metagenomes</taxon>
        <taxon>ecological metagenomes</taxon>
    </lineage>
</organism>
<dbReference type="EMBL" id="VSSQ01010369">
    <property type="protein sequence ID" value="MPM44151.1"/>
    <property type="molecule type" value="Genomic_DNA"/>
</dbReference>
<sequence length="52" mass="5939">MEVLAIQKVLVVLLLQQIKEQNIFLEVIQVQLNIQLTFLDKIILNGLQIPGI</sequence>